<keyword evidence="2" id="KW-1185">Reference proteome</keyword>
<dbReference type="EMBL" id="MKJU01000025">
    <property type="protein sequence ID" value="OHU91455.1"/>
    <property type="molecule type" value="Genomic_DNA"/>
</dbReference>
<dbReference type="Proteomes" id="UP000179786">
    <property type="component" value="Unassembled WGS sequence"/>
</dbReference>
<accession>A0A1S1MRW9</accession>
<gene>
    <name evidence="1" type="ORF">BET10_11635</name>
</gene>
<organism evidence="1 2">
    <name type="scientific">Pseudoalteromonas amylolytica</name>
    <dbReference type="NCBI Taxonomy" id="1859457"/>
    <lineage>
        <taxon>Bacteria</taxon>
        <taxon>Pseudomonadati</taxon>
        <taxon>Pseudomonadota</taxon>
        <taxon>Gammaproteobacteria</taxon>
        <taxon>Alteromonadales</taxon>
        <taxon>Pseudoalteromonadaceae</taxon>
        <taxon>Pseudoalteromonas</taxon>
    </lineage>
</organism>
<name>A0A1S1MRW9_9GAMM</name>
<reference evidence="1 2" key="1">
    <citation type="submission" date="2016-09" db="EMBL/GenBank/DDBJ databases">
        <title>Pseudoalteromonas amylolytica sp. nov., isolated from the surface seawater.</title>
        <authorList>
            <person name="Wu Y.-H."/>
            <person name="Cheng H."/>
            <person name="Jin X.-B."/>
            <person name="Wang C.-S."/>
            <person name="Xu X.-W."/>
        </authorList>
    </citation>
    <scope>NUCLEOTIDE SEQUENCE [LARGE SCALE GENOMIC DNA]</scope>
    <source>
        <strain evidence="1 2">JW1</strain>
    </source>
</reference>
<dbReference type="OrthoDB" id="6396936at2"/>
<dbReference type="RefSeq" id="WP_070985370.1">
    <property type="nucleotide sequence ID" value="NZ_MKJU01000025.1"/>
</dbReference>
<dbReference type="AlphaFoldDB" id="A0A1S1MRW9"/>
<evidence type="ECO:0000313" key="2">
    <source>
        <dbReference type="Proteomes" id="UP000179786"/>
    </source>
</evidence>
<proteinExistence type="predicted"/>
<protein>
    <submittedName>
        <fullName evidence="1">Uncharacterized protein</fullName>
    </submittedName>
</protein>
<dbReference type="STRING" id="1859457.BET10_11635"/>
<comment type="caution">
    <text evidence="1">The sequence shown here is derived from an EMBL/GenBank/DDBJ whole genome shotgun (WGS) entry which is preliminary data.</text>
</comment>
<sequence>MAVSHKTLKSYYKRGFAKQVQHANRCYYCGCEATDTDYCPPLVHAELVLEFSENADFISVPACYECYALLHNERVLTLVERVEKLKTKLALKYAKALKVYHMWHEAELHEMSPEFQQSISAGMSLGSEAAQRLAFLPFVLSSDDANEIMPPPREKFTVDDREFTTFDEALNYCFDVLNIQKSKFYDLLVKECAGDFDKALSQYHHRFGTPRVLDVAKEKIKVFAKQHKQNSDFVARATERLMQQDTKLDIDAALAKLYRDYVAR</sequence>
<evidence type="ECO:0000313" key="1">
    <source>
        <dbReference type="EMBL" id="OHU91455.1"/>
    </source>
</evidence>